<dbReference type="NCBIfam" id="NF041359">
    <property type="entry name" value="GntG_guanitoxin"/>
    <property type="match status" value="1"/>
</dbReference>
<dbReference type="SUPFAM" id="SSF53383">
    <property type="entry name" value="PLP-dependent transferases"/>
    <property type="match status" value="1"/>
</dbReference>
<sequence>MPASQNGVHVQGYQAVKATKPGKVPDVIVDLRSDTLTQPSKGMREAIANATLGDDVFLEDPTTNEFEARVAKLLGKEAALFVTSGTQGNLISSLVHCNVRGSEMICGDNSHMYKYEQGNVAQFGGIHSCQLPNEPDGTFSIDDLKSHIRTDDIHYPITKLVCVENTHNRCGGRVLPLKWLDELAEVCKQHEISIHMDGARLFNATIASGIPVSRIVRDMSSVSICLSKGLGAPAGSVIVGSKSFIEQARRMRKALGGGIRQNGILTAAGLYILDNMITRLQEDHDNAQLIAKLVNSKVEKLARIDTERLDTNILVLHVTNGCGIVDFCSRLAAVEENEIVTLGKGISVKCFPWSNTSARLVTHFDISKEMAELAAQKICFVAQETARSKTTS</sequence>
<evidence type="ECO:0000256" key="3">
    <source>
        <dbReference type="ARBA" id="ARBA00022898"/>
    </source>
</evidence>
<keyword evidence="6" id="KW-1185">Reference proteome</keyword>
<comment type="cofactor">
    <cofactor evidence="1">
        <name>pyridoxal 5'-phosphate</name>
        <dbReference type="ChEBI" id="CHEBI:597326"/>
    </cofactor>
</comment>
<dbReference type="InterPro" id="IPR015424">
    <property type="entry name" value="PyrdxlP-dep_Trfase"/>
</dbReference>
<proteinExistence type="inferred from homology"/>
<evidence type="ECO:0000259" key="4">
    <source>
        <dbReference type="Pfam" id="PF01212"/>
    </source>
</evidence>
<dbReference type="InterPro" id="IPR023603">
    <property type="entry name" value="Low_specificity_L-TA-like"/>
</dbReference>
<dbReference type="PANTHER" id="PTHR48097">
    <property type="entry name" value="L-THREONINE ALDOLASE-RELATED"/>
    <property type="match status" value="1"/>
</dbReference>
<dbReference type="Gene3D" id="3.40.640.10">
    <property type="entry name" value="Type I PLP-dependent aspartate aminotransferase-like (Major domain)"/>
    <property type="match status" value="1"/>
</dbReference>
<keyword evidence="3" id="KW-0663">Pyridoxal phosphate</keyword>
<dbReference type="Proteomes" id="UP001642540">
    <property type="component" value="Unassembled WGS sequence"/>
</dbReference>
<dbReference type="NCBIfam" id="NF007825">
    <property type="entry name" value="PRK10534.1"/>
    <property type="match status" value="1"/>
</dbReference>
<dbReference type="EMBL" id="CAXLJM020000004">
    <property type="protein sequence ID" value="CAL8069415.1"/>
    <property type="molecule type" value="Genomic_DNA"/>
</dbReference>
<comment type="caution">
    <text evidence="5">The sequence shown here is derived from an EMBL/GenBank/DDBJ whole genome shotgun (WGS) entry which is preliminary data.</text>
</comment>
<dbReference type="PANTHER" id="PTHR48097:SF9">
    <property type="entry name" value="L-THREONINE ALDOLASE"/>
    <property type="match status" value="1"/>
</dbReference>
<dbReference type="Gene3D" id="3.90.1150.10">
    <property type="entry name" value="Aspartate Aminotransferase, domain 1"/>
    <property type="match status" value="1"/>
</dbReference>
<evidence type="ECO:0000256" key="1">
    <source>
        <dbReference type="ARBA" id="ARBA00001933"/>
    </source>
</evidence>
<dbReference type="InterPro" id="IPR001597">
    <property type="entry name" value="ArAA_b-elim_lyase/Thr_aldolase"/>
</dbReference>
<comment type="similarity">
    <text evidence="2">Belongs to the threonine aldolase family.</text>
</comment>
<dbReference type="InterPro" id="IPR015422">
    <property type="entry name" value="PyrdxlP-dep_Trfase_small"/>
</dbReference>
<dbReference type="InterPro" id="IPR015421">
    <property type="entry name" value="PyrdxlP-dep_Trfase_major"/>
</dbReference>
<feature type="domain" description="Aromatic amino acid beta-eliminating lyase/threonine aldolase" evidence="4">
    <location>
        <begin position="30"/>
        <end position="316"/>
    </location>
</feature>
<gene>
    <name evidence="5" type="ORF">ODALV1_LOCUS759</name>
</gene>
<evidence type="ECO:0000256" key="2">
    <source>
        <dbReference type="ARBA" id="ARBA00006966"/>
    </source>
</evidence>
<evidence type="ECO:0000313" key="6">
    <source>
        <dbReference type="Proteomes" id="UP001642540"/>
    </source>
</evidence>
<dbReference type="PIRSF" id="PIRSF017617">
    <property type="entry name" value="Thr_aldolase"/>
    <property type="match status" value="1"/>
</dbReference>
<protein>
    <recommendedName>
        <fullName evidence="4">Aromatic amino acid beta-eliminating lyase/threonine aldolase domain-containing protein</fullName>
    </recommendedName>
</protein>
<evidence type="ECO:0000313" key="5">
    <source>
        <dbReference type="EMBL" id="CAL8069415.1"/>
    </source>
</evidence>
<organism evidence="5 6">
    <name type="scientific">Orchesella dallaii</name>
    <dbReference type="NCBI Taxonomy" id="48710"/>
    <lineage>
        <taxon>Eukaryota</taxon>
        <taxon>Metazoa</taxon>
        <taxon>Ecdysozoa</taxon>
        <taxon>Arthropoda</taxon>
        <taxon>Hexapoda</taxon>
        <taxon>Collembola</taxon>
        <taxon>Entomobryomorpha</taxon>
        <taxon>Entomobryoidea</taxon>
        <taxon>Orchesellidae</taxon>
        <taxon>Orchesellinae</taxon>
        <taxon>Orchesella</taxon>
    </lineage>
</organism>
<accession>A0ABP1PJM0</accession>
<dbReference type="CDD" id="cd06502">
    <property type="entry name" value="TA_like"/>
    <property type="match status" value="1"/>
</dbReference>
<name>A0ABP1PJM0_9HEXA</name>
<dbReference type="Pfam" id="PF01212">
    <property type="entry name" value="Beta_elim_lyase"/>
    <property type="match status" value="1"/>
</dbReference>
<reference evidence="5 6" key="1">
    <citation type="submission" date="2024-08" db="EMBL/GenBank/DDBJ databases">
        <authorList>
            <person name="Cucini C."/>
            <person name="Frati F."/>
        </authorList>
    </citation>
    <scope>NUCLEOTIDE SEQUENCE [LARGE SCALE GENOMIC DNA]</scope>
</reference>